<evidence type="ECO:0000259" key="2">
    <source>
        <dbReference type="Pfam" id="PF22936"/>
    </source>
</evidence>
<dbReference type="PANTHER" id="PTHR47592">
    <property type="entry name" value="PBF68 PROTEIN"/>
    <property type="match status" value="1"/>
</dbReference>
<dbReference type="OrthoDB" id="418757at2759"/>
<gene>
    <name evidence="3" type="ORF">RHSIM_Rhsim05G0092400</name>
</gene>
<protein>
    <recommendedName>
        <fullName evidence="2">Retrovirus-related Pol polyprotein from transposon TNT 1-94-like beta-barrel domain-containing protein</fullName>
    </recommendedName>
</protein>
<dbReference type="GO" id="GO:0003676">
    <property type="term" value="F:nucleic acid binding"/>
    <property type="evidence" value="ECO:0007669"/>
    <property type="project" value="InterPro"/>
</dbReference>
<dbReference type="AlphaFoldDB" id="A0A834H2D5"/>
<evidence type="ECO:0000313" key="3">
    <source>
        <dbReference type="EMBL" id="KAF7143526.1"/>
    </source>
</evidence>
<dbReference type="PANTHER" id="PTHR47592:SF31">
    <property type="entry name" value="ZINC FINGER, CCHC-TYPE-RELATED"/>
    <property type="match status" value="1"/>
</dbReference>
<accession>A0A834H2D5</accession>
<reference evidence="3" key="1">
    <citation type="submission" date="2019-11" db="EMBL/GenBank/DDBJ databases">
        <authorList>
            <person name="Liu Y."/>
            <person name="Hou J."/>
            <person name="Li T.-Q."/>
            <person name="Guan C.-H."/>
            <person name="Wu X."/>
            <person name="Wu H.-Z."/>
            <person name="Ling F."/>
            <person name="Zhang R."/>
            <person name="Shi X.-G."/>
            <person name="Ren J.-P."/>
            <person name="Chen E.-F."/>
            <person name="Sun J.-M."/>
        </authorList>
    </citation>
    <scope>NUCLEOTIDE SEQUENCE</scope>
    <source>
        <strain evidence="3">Adult_tree_wgs_1</strain>
        <tissue evidence="3">Leaves</tissue>
    </source>
</reference>
<dbReference type="InterPro" id="IPR054722">
    <property type="entry name" value="PolX-like_BBD"/>
</dbReference>
<comment type="caution">
    <text evidence="3">The sequence shown here is derived from an EMBL/GenBank/DDBJ whole genome shotgun (WGS) entry which is preliminary data.</text>
</comment>
<dbReference type="SUPFAM" id="SSF57756">
    <property type="entry name" value="Retrovirus zinc finger-like domains"/>
    <property type="match status" value="1"/>
</dbReference>
<dbReference type="Proteomes" id="UP000626092">
    <property type="component" value="Unassembled WGS sequence"/>
</dbReference>
<evidence type="ECO:0000256" key="1">
    <source>
        <dbReference type="SAM" id="MobiDB-lite"/>
    </source>
</evidence>
<dbReference type="InterPro" id="IPR036875">
    <property type="entry name" value="Znf_CCHC_sf"/>
</dbReference>
<evidence type="ECO:0000313" key="4">
    <source>
        <dbReference type="Proteomes" id="UP000626092"/>
    </source>
</evidence>
<feature type="domain" description="Retrovirus-related Pol polyprotein from transposon TNT 1-94-like beta-barrel" evidence="2">
    <location>
        <begin position="300"/>
        <end position="380"/>
    </location>
</feature>
<proteinExistence type="predicted"/>
<dbReference type="Gene3D" id="4.10.60.10">
    <property type="entry name" value="Zinc finger, CCHC-type"/>
    <property type="match status" value="1"/>
</dbReference>
<name>A0A834H2D5_RHOSS</name>
<feature type="compositionally biased region" description="Low complexity" evidence="1">
    <location>
        <begin position="220"/>
        <end position="232"/>
    </location>
</feature>
<organism evidence="3 4">
    <name type="scientific">Rhododendron simsii</name>
    <name type="common">Sims's rhododendron</name>
    <dbReference type="NCBI Taxonomy" id="118357"/>
    <lineage>
        <taxon>Eukaryota</taxon>
        <taxon>Viridiplantae</taxon>
        <taxon>Streptophyta</taxon>
        <taxon>Embryophyta</taxon>
        <taxon>Tracheophyta</taxon>
        <taxon>Spermatophyta</taxon>
        <taxon>Magnoliopsida</taxon>
        <taxon>eudicotyledons</taxon>
        <taxon>Gunneridae</taxon>
        <taxon>Pentapetalae</taxon>
        <taxon>asterids</taxon>
        <taxon>Ericales</taxon>
        <taxon>Ericaceae</taxon>
        <taxon>Ericoideae</taxon>
        <taxon>Rhodoreae</taxon>
        <taxon>Rhododendron</taxon>
    </lineage>
</organism>
<keyword evidence="4" id="KW-1185">Reference proteome</keyword>
<feature type="region of interest" description="Disordered" evidence="1">
    <location>
        <begin position="181"/>
        <end position="234"/>
    </location>
</feature>
<dbReference type="EMBL" id="WJXA01000005">
    <property type="protein sequence ID" value="KAF7143526.1"/>
    <property type="molecule type" value="Genomic_DNA"/>
</dbReference>
<sequence length="388" mass="43789">MEGTMGRMISFNGTNWVTWKIKMEDLLYCRDLHGPVEGDMAKPIDMKREDWTTLNRKTVGLIRQWIDDSVFHHVSTETSAYDLWKKLESLYDRKSTTNKAFLFKKLVNLKYKEGKSIAEHLNEMNSIVNQLASMKIVFDDELQVLMLLSSLPETWETLVVTVSNSAPDGVVSMSQVTSSLLNEETRRKSTSSSHSEALVVNPRGRPRGRSSTPHNRDQSHGSSRGSSRGRSPSKQDIECHYCKKKGHMKWECLKLKFKKENRAKYGDKKQENTTAVSSDGELVVVCDETCVNLVSQDTNWVIDSGDSFHVTSRFDFFTSYNEGDFGCVRMGNEGSSKIVGMGNICLETSVGCKLVLKDVRLVPDIRLNLISTGKLDDEGYNNHFGNGK</sequence>
<dbReference type="Pfam" id="PF22936">
    <property type="entry name" value="Pol_BBD"/>
    <property type="match status" value="1"/>
</dbReference>
<dbReference type="Pfam" id="PF14223">
    <property type="entry name" value="Retrotran_gag_2"/>
    <property type="match status" value="1"/>
</dbReference>
<dbReference type="GO" id="GO:0008270">
    <property type="term" value="F:zinc ion binding"/>
    <property type="evidence" value="ECO:0007669"/>
    <property type="project" value="InterPro"/>
</dbReference>